<reference evidence="9" key="1">
    <citation type="journal article" date="2013" name="J. Plant Res.">
        <title>Effect of fungi and light on seed germination of three Opuntia species from semiarid lands of central Mexico.</title>
        <authorList>
            <person name="Delgado-Sanchez P."/>
            <person name="Jimenez-Bremont J.F."/>
            <person name="Guerrero-Gonzalez Mde L."/>
            <person name="Flores J."/>
        </authorList>
    </citation>
    <scope>NUCLEOTIDE SEQUENCE</scope>
    <source>
        <tissue evidence="9">Cladode</tissue>
    </source>
</reference>
<dbReference type="InterPro" id="IPR014756">
    <property type="entry name" value="Ig_E-set"/>
</dbReference>
<organism evidence="9">
    <name type="scientific">Opuntia streptacantha</name>
    <name type="common">Prickly pear cactus</name>
    <name type="synonym">Opuntia cardona</name>
    <dbReference type="NCBI Taxonomy" id="393608"/>
    <lineage>
        <taxon>Eukaryota</taxon>
        <taxon>Viridiplantae</taxon>
        <taxon>Streptophyta</taxon>
        <taxon>Embryophyta</taxon>
        <taxon>Tracheophyta</taxon>
        <taxon>Spermatophyta</taxon>
        <taxon>Magnoliopsida</taxon>
        <taxon>eudicotyledons</taxon>
        <taxon>Gunneridae</taxon>
        <taxon>Pentapetalae</taxon>
        <taxon>Caryophyllales</taxon>
        <taxon>Cactineae</taxon>
        <taxon>Cactaceae</taxon>
        <taxon>Opuntioideae</taxon>
        <taxon>Opuntia</taxon>
    </lineage>
</organism>
<sequence>MVENSDTKMAQSQAVITLLRLLFVFSLLPSPALSNDIRYCDKKADYDVKVQGLEISPNPVARGQAATFSISASTEKAISGGKLMIDVAYFGWHIHSEIHDLCTETSCPVSSGDFVISHSQVLPGYTPPGSYTLKMDIMDKDKQQLSCISFDFSIGFGSPVAAI</sequence>
<feature type="chain" id="PRO_5027558547" description="MD-2-related lipid-recognition domain-containing protein" evidence="7">
    <location>
        <begin position="35"/>
        <end position="163"/>
    </location>
</feature>
<dbReference type="InterPro" id="IPR003172">
    <property type="entry name" value="ML_dom"/>
</dbReference>
<evidence type="ECO:0000256" key="3">
    <source>
        <dbReference type="ARBA" id="ARBA00011245"/>
    </source>
</evidence>
<evidence type="ECO:0000256" key="1">
    <source>
        <dbReference type="ARBA" id="ARBA00002053"/>
    </source>
</evidence>
<dbReference type="SMART" id="SM00737">
    <property type="entry name" value="ML"/>
    <property type="match status" value="1"/>
</dbReference>
<evidence type="ECO:0000256" key="4">
    <source>
        <dbReference type="ARBA" id="ARBA00022448"/>
    </source>
</evidence>
<protein>
    <recommendedName>
        <fullName evidence="8">MD-2-related lipid-recognition domain-containing protein</fullName>
    </recommendedName>
</protein>
<dbReference type="Gene3D" id="2.60.40.770">
    <property type="match status" value="1"/>
</dbReference>
<proteinExistence type="inferred from homology"/>
<dbReference type="GO" id="GO:0032366">
    <property type="term" value="P:intracellular sterol transport"/>
    <property type="evidence" value="ECO:0007669"/>
    <property type="project" value="InterPro"/>
</dbReference>
<feature type="signal peptide" evidence="7">
    <location>
        <begin position="1"/>
        <end position="34"/>
    </location>
</feature>
<dbReference type="PANTHER" id="PTHR11306">
    <property type="entry name" value="NIEMANN PICK TYPE C2 PROTEIN NPC2-RELATED"/>
    <property type="match status" value="1"/>
</dbReference>
<comment type="function">
    <text evidence="1">Catalyzes the intermembrane transfer of phosphatidylglycerol and phosphatidylinositol.</text>
</comment>
<dbReference type="InterPro" id="IPR033917">
    <property type="entry name" value="ML_PG-PI_TP"/>
</dbReference>
<dbReference type="CDD" id="cd00917">
    <property type="entry name" value="PG-PI_TP"/>
    <property type="match status" value="1"/>
</dbReference>
<dbReference type="FunFam" id="2.60.40.770:FF:000002">
    <property type="entry name" value="putative phosphatidylglycerol/phosphatidylinositol transfer protein DDB_G0282179"/>
    <property type="match status" value="1"/>
</dbReference>
<evidence type="ECO:0000256" key="6">
    <source>
        <dbReference type="ARBA" id="ARBA00023055"/>
    </source>
</evidence>
<evidence type="ECO:0000313" key="9">
    <source>
        <dbReference type="EMBL" id="MBA4631790.1"/>
    </source>
</evidence>
<dbReference type="InterPro" id="IPR039670">
    <property type="entry name" value="NPC2-like"/>
</dbReference>
<dbReference type="EMBL" id="GISG01079426">
    <property type="protein sequence ID" value="MBA4631790.1"/>
    <property type="molecule type" value="Transcribed_RNA"/>
</dbReference>
<dbReference type="AlphaFoldDB" id="A0A7C8Z2G8"/>
<evidence type="ECO:0000256" key="5">
    <source>
        <dbReference type="ARBA" id="ARBA00022729"/>
    </source>
</evidence>
<keyword evidence="6" id="KW-0445">Lipid transport</keyword>
<dbReference type="GO" id="GO:0032934">
    <property type="term" value="F:sterol binding"/>
    <property type="evidence" value="ECO:0007669"/>
    <property type="project" value="InterPro"/>
</dbReference>
<comment type="similarity">
    <text evidence="2">Belongs to the NPC2 family.</text>
</comment>
<name>A0A7C8Z2G8_OPUST</name>
<keyword evidence="5 7" id="KW-0732">Signal</keyword>
<dbReference type="SUPFAM" id="SSF81296">
    <property type="entry name" value="E set domains"/>
    <property type="match status" value="1"/>
</dbReference>
<dbReference type="PANTHER" id="PTHR11306:SF0">
    <property type="entry name" value="PHOSPHATIDYLGLYCEROL_PHOSPHATIDYLINOSITOL TRANSFER PROTEIN"/>
    <property type="match status" value="1"/>
</dbReference>
<accession>A0A7C8Z2G8</accession>
<evidence type="ECO:0000256" key="7">
    <source>
        <dbReference type="SAM" id="SignalP"/>
    </source>
</evidence>
<feature type="domain" description="MD-2-related lipid-recognition" evidence="8">
    <location>
        <begin position="37"/>
        <end position="152"/>
    </location>
</feature>
<evidence type="ECO:0000259" key="8">
    <source>
        <dbReference type="SMART" id="SM00737"/>
    </source>
</evidence>
<comment type="subunit">
    <text evidence="3">Monomer.</text>
</comment>
<evidence type="ECO:0000256" key="2">
    <source>
        <dbReference type="ARBA" id="ARBA00006370"/>
    </source>
</evidence>
<keyword evidence="4" id="KW-0813">Transport</keyword>
<reference evidence="9" key="2">
    <citation type="submission" date="2020-07" db="EMBL/GenBank/DDBJ databases">
        <authorList>
            <person name="Vera ALvarez R."/>
            <person name="Arias-Moreno D.M."/>
            <person name="Jimenez-Jacinto V."/>
            <person name="Jimenez-Bremont J.F."/>
            <person name="Swaminathan K."/>
            <person name="Moose S.P."/>
            <person name="Guerrero-Gonzalez M.L."/>
            <person name="Marino-Ramirez L."/>
            <person name="Landsman D."/>
            <person name="Rodriguez-Kessler M."/>
            <person name="Delgado-Sanchez P."/>
        </authorList>
    </citation>
    <scope>NUCLEOTIDE SEQUENCE</scope>
    <source>
        <tissue evidence="9">Cladode</tissue>
    </source>
</reference>
<dbReference type="Pfam" id="PF02221">
    <property type="entry name" value="E1_DerP2_DerF2"/>
    <property type="match status" value="1"/>
</dbReference>